<sequence length="402" mass="42363">MNDNFATGALPGLSNAIRALGLGANVRQQAQLQSGLMSAQAAKAGQDAEMSGLKLEKLRDPGTISTLNSIMPGLGDMYATGGDVNNLAGGAKTLQQVGFRKQVLDNFGNPGTDRDTINMLTSALEGKTYEPFKNIGETGSGYNAATGQGVVIDPGMRALFGEKEGTTPLMRNLVAAGLQPGTKPYQDAMLAGTKTGTTVNVGGEKAWDNESAKLFAKRYDDLATQAQAAQQMMGMYDLAEQALSSGVRTGVGGESELNLRRFAQSIGVGDADKVAGGELIRAIQNRMALIMRSPDSGMGMPGAVSDRDLVFLRDAQIGLDRTPEGNRKMLAAFRALEQRKVDISRLADDYIAEHGRLDFGFNRAVRDYAAANPLFNTPPEPQPAAGAPSGATGDDFAHLWGG</sequence>
<evidence type="ECO:0000313" key="1">
    <source>
        <dbReference type="EMBL" id="SSW64312.1"/>
    </source>
</evidence>
<evidence type="ECO:0000313" key="2">
    <source>
        <dbReference type="Proteomes" id="UP000289465"/>
    </source>
</evidence>
<dbReference type="AlphaFoldDB" id="A0A446C8Q4"/>
<dbReference type="Proteomes" id="UP000289465">
    <property type="component" value="Unassembled WGS sequence"/>
</dbReference>
<dbReference type="OrthoDB" id="8858031at2"/>
<dbReference type="RefSeq" id="WP_129239685.1">
    <property type="nucleotide sequence ID" value="NZ_UFQC01000004.1"/>
</dbReference>
<accession>A0A446C8Q4</accession>
<protein>
    <submittedName>
        <fullName evidence="1">Uncharacterized protein</fullName>
    </submittedName>
</protein>
<proteinExistence type="predicted"/>
<reference evidence="1 2" key="1">
    <citation type="submission" date="2018-07" db="EMBL/GenBank/DDBJ databases">
        <authorList>
            <person name="Peeters C."/>
        </authorList>
    </citation>
    <scope>NUCLEOTIDE SEQUENCE [LARGE SCALE GENOMIC DNA]</scope>
    <source>
        <strain evidence="1 2">LMG 30378</strain>
    </source>
</reference>
<name>A0A446C8Q4_9BURK</name>
<dbReference type="EMBL" id="UFQC01000004">
    <property type="protein sequence ID" value="SSW64312.1"/>
    <property type="molecule type" value="Genomic_DNA"/>
</dbReference>
<organism evidence="1 2">
    <name type="scientific">Achromobacter veterisilvae</name>
    <dbReference type="NCBI Taxonomy" id="2069367"/>
    <lineage>
        <taxon>Bacteria</taxon>
        <taxon>Pseudomonadati</taxon>
        <taxon>Pseudomonadota</taxon>
        <taxon>Betaproteobacteria</taxon>
        <taxon>Burkholderiales</taxon>
        <taxon>Alcaligenaceae</taxon>
        <taxon>Achromobacter</taxon>
    </lineage>
</organism>
<gene>
    <name evidence="1" type="ORF">AVE30378_01014</name>
</gene>